<dbReference type="Pfam" id="PF04193">
    <property type="entry name" value="PQ-loop"/>
    <property type="match status" value="2"/>
</dbReference>
<evidence type="ECO:0000313" key="11">
    <source>
        <dbReference type="EMBL" id="RPB26692.1"/>
    </source>
</evidence>
<evidence type="ECO:0000256" key="9">
    <source>
        <dbReference type="ARBA" id="ARBA00038039"/>
    </source>
</evidence>
<keyword evidence="8 10" id="KW-0472">Membrane</keyword>
<evidence type="ECO:0000256" key="5">
    <source>
        <dbReference type="ARBA" id="ARBA00022692"/>
    </source>
</evidence>
<dbReference type="GO" id="GO:0005773">
    <property type="term" value="C:vacuole"/>
    <property type="evidence" value="ECO:0007669"/>
    <property type="project" value="UniProtKB-SubCell"/>
</dbReference>
<keyword evidence="12" id="KW-1185">Reference proteome</keyword>
<feature type="transmembrane region" description="Helical" evidence="10">
    <location>
        <begin position="12"/>
        <end position="37"/>
    </location>
</feature>
<dbReference type="PANTHER" id="PTHR16201">
    <property type="entry name" value="SEVEN TRANSMEMBRANE PROTEIN 1-RELATED"/>
    <property type="match status" value="1"/>
</dbReference>
<sequence length="326" mass="36415">MFPPAQNLNLDARALSGITGSISIACWVIVFSPQIIVNFRRGSADGLSLTFLVVWLLGDVFNVLGAVLQGVLPTMVILAIYYTLADIVLLGQCLYYKCKAARYHLPAPVTSSHAHEHQNHSEIVHLSPATPLLDPPKTAEEAMTSTSEGGNWGIWSTILFNTTAIVMVCLAGIVGWLLTPAPPQSPMPGETHIEFDVFGQVFGYLCAVLYLASRIPQIYLNYQRKTVDGLSLLFFLFACLGNLTYVISIIAYVPYDADSGDWTPEINQKYWRYIAINASWLLGSVGTLLLDMIIFVQFFWYRDIEDKYEYESLSDSESIIEDDYHY</sequence>
<name>A0A3N4LZZ3_9PEZI</name>
<dbReference type="SMART" id="SM00679">
    <property type="entry name" value="CTNS"/>
    <property type="match status" value="2"/>
</dbReference>
<dbReference type="Proteomes" id="UP000267821">
    <property type="component" value="Unassembled WGS sequence"/>
</dbReference>
<feature type="transmembrane region" description="Helical" evidence="10">
    <location>
        <begin position="197"/>
        <end position="220"/>
    </location>
</feature>
<dbReference type="AlphaFoldDB" id="A0A3N4LZZ3"/>
<organism evidence="11 12">
    <name type="scientific">Terfezia boudieri ATCC MYA-4762</name>
    <dbReference type="NCBI Taxonomy" id="1051890"/>
    <lineage>
        <taxon>Eukaryota</taxon>
        <taxon>Fungi</taxon>
        <taxon>Dikarya</taxon>
        <taxon>Ascomycota</taxon>
        <taxon>Pezizomycotina</taxon>
        <taxon>Pezizomycetes</taxon>
        <taxon>Pezizales</taxon>
        <taxon>Pezizaceae</taxon>
        <taxon>Terfezia</taxon>
    </lineage>
</organism>
<evidence type="ECO:0000256" key="1">
    <source>
        <dbReference type="ARBA" id="ARBA00004116"/>
    </source>
</evidence>
<feature type="transmembrane region" description="Helical" evidence="10">
    <location>
        <begin position="232"/>
        <end position="253"/>
    </location>
</feature>
<keyword evidence="6" id="KW-0677">Repeat</keyword>
<dbReference type="GO" id="GO:0034488">
    <property type="term" value="P:basic amino acid transmembrane export from vacuole"/>
    <property type="evidence" value="ECO:0007669"/>
    <property type="project" value="UniProtKB-ARBA"/>
</dbReference>
<dbReference type="GO" id="GO:0098588">
    <property type="term" value="C:bounding membrane of organelle"/>
    <property type="evidence" value="ECO:0007669"/>
    <property type="project" value="UniProtKB-ARBA"/>
</dbReference>
<feature type="transmembrane region" description="Helical" evidence="10">
    <location>
        <begin position="49"/>
        <end position="68"/>
    </location>
</feature>
<dbReference type="STRING" id="1051890.A0A3N4LZZ3"/>
<keyword evidence="5 10" id="KW-0812">Transmembrane</keyword>
<evidence type="ECO:0000256" key="7">
    <source>
        <dbReference type="ARBA" id="ARBA00022989"/>
    </source>
</evidence>
<reference evidence="11 12" key="1">
    <citation type="journal article" date="2018" name="Nat. Ecol. Evol.">
        <title>Pezizomycetes genomes reveal the molecular basis of ectomycorrhizal truffle lifestyle.</title>
        <authorList>
            <person name="Murat C."/>
            <person name="Payen T."/>
            <person name="Noel B."/>
            <person name="Kuo A."/>
            <person name="Morin E."/>
            <person name="Chen J."/>
            <person name="Kohler A."/>
            <person name="Krizsan K."/>
            <person name="Balestrini R."/>
            <person name="Da Silva C."/>
            <person name="Montanini B."/>
            <person name="Hainaut M."/>
            <person name="Levati E."/>
            <person name="Barry K.W."/>
            <person name="Belfiori B."/>
            <person name="Cichocki N."/>
            <person name="Clum A."/>
            <person name="Dockter R.B."/>
            <person name="Fauchery L."/>
            <person name="Guy J."/>
            <person name="Iotti M."/>
            <person name="Le Tacon F."/>
            <person name="Lindquist E.A."/>
            <person name="Lipzen A."/>
            <person name="Malagnac F."/>
            <person name="Mello A."/>
            <person name="Molinier V."/>
            <person name="Miyauchi S."/>
            <person name="Poulain J."/>
            <person name="Riccioni C."/>
            <person name="Rubini A."/>
            <person name="Sitrit Y."/>
            <person name="Splivallo R."/>
            <person name="Traeger S."/>
            <person name="Wang M."/>
            <person name="Zifcakova L."/>
            <person name="Wipf D."/>
            <person name="Zambonelli A."/>
            <person name="Paolocci F."/>
            <person name="Nowrousian M."/>
            <person name="Ottonello S."/>
            <person name="Baldrian P."/>
            <person name="Spatafora J.W."/>
            <person name="Henrissat B."/>
            <person name="Nagy L.G."/>
            <person name="Aury J.M."/>
            <person name="Wincker P."/>
            <person name="Grigoriev I.V."/>
            <person name="Bonfante P."/>
            <person name="Martin F.M."/>
        </authorList>
    </citation>
    <scope>NUCLEOTIDE SEQUENCE [LARGE SCALE GENOMIC DNA]</scope>
    <source>
        <strain evidence="11 12">ATCC MYA-4762</strain>
    </source>
</reference>
<dbReference type="GO" id="GO:0034490">
    <property type="term" value="P:basic amino acid transmembrane import into vacuole"/>
    <property type="evidence" value="ECO:0007669"/>
    <property type="project" value="UniProtKB-ARBA"/>
</dbReference>
<protein>
    <submittedName>
        <fullName evidence="11">PQ-loop-domain-containing protein</fullName>
    </submittedName>
</protein>
<keyword evidence="3" id="KW-0813">Transport</keyword>
<dbReference type="GO" id="GO:0012505">
    <property type="term" value="C:endomembrane system"/>
    <property type="evidence" value="ECO:0007669"/>
    <property type="project" value="UniProtKB-SubCell"/>
</dbReference>
<evidence type="ECO:0000313" key="12">
    <source>
        <dbReference type="Proteomes" id="UP000267821"/>
    </source>
</evidence>
<comment type="similarity">
    <text evidence="9">Belongs to the laat-1 family.</text>
</comment>
<dbReference type="InterPro" id="IPR051415">
    <property type="entry name" value="LAAT-1"/>
</dbReference>
<keyword evidence="7 10" id="KW-1133">Transmembrane helix</keyword>
<accession>A0A3N4LZZ3</accession>
<proteinExistence type="inferred from homology"/>
<evidence type="ECO:0000256" key="8">
    <source>
        <dbReference type="ARBA" id="ARBA00023136"/>
    </source>
</evidence>
<dbReference type="FunFam" id="1.20.1280.290:FF:000011">
    <property type="entry name" value="PQ loop repeat protein"/>
    <property type="match status" value="1"/>
</dbReference>
<evidence type="ECO:0000256" key="6">
    <source>
        <dbReference type="ARBA" id="ARBA00022737"/>
    </source>
</evidence>
<dbReference type="FunCoup" id="A0A3N4LZZ3">
    <property type="interactions" value="322"/>
</dbReference>
<dbReference type="GO" id="GO:0015101">
    <property type="term" value="F:organic cation transmembrane transporter activity"/>
    <property type="evidence" value="ECO:0007669"/>
    <property type="project" value="UniProtKB-ARBA"/>
</dbReference>
<dbReference type="InParanoid" id="A0A3N4LZZ3"/>
<dbReference type="InterPro" id="IPR006603">
    <property type="entry name" value="PQ-loop_rpt"/>
</dbReference>
<evidence type="ECO:0000256" key="3">
    <source>
        <dbReference type="ARBA" id="ARBA00022448"/>
    </source>
</evidence>
<gene>
    <name evidence="11" type="ORF">L211DRAFT_835024</name>
</gene>
<comment type="subcellular location">
    <subcellularLocation>
        <location evidence="2">Endomembrane system</location>
        <topology evidence="2">Multi-pass membrane protein</topology>
    </subcellularLocation>
    <subcellularLocation>
        <location evidence="1">Vacuole</location>
    </subcellularLocation>
</comment>
<evidence type="ECO:0000256" key="10">
    <source>
        <dbReference type="SAM" id="Phobius"/>
    </source>
</evidence>
<dbReference type="OrthoDB" id="8048523at2759"/>
<evidence type="ECO:0000256" key="4">
    <source>
        <dbReference type="ARBA" id="ARBA00022554"/>
    </source>
</evidence>
<feature type="transmembrane region" description="Helical" evidence="10">
    <location>
        <begin position="273"/>
        <end position="300"/>
    </location>
</feature>
<dbReference type="PANTHER" id="PTHR16201:SF35">
    <property type="entry name" value="VACUOLAR AMINO ACID TRANSPORTER YPQ1-RELATED"/>
    <property type="match status" value="1"/>
</dbReference>
<dbReference type="Gene3D" id="1.20.1280.290">
    <property type="match status" value="2"/>
</dbReference>
<keyword evidence="4" id="KW-0926">Vacuole</keyword>
<feature type="transmembrane region" description="Helical" evidence="10">
    <location>
        <begin position="74"/>
        <end position="96"/>
    </location>
</feature>
<dbReference type="GO" id="GO:0015179">
    <property type="term" value="F:L-amino acid transmembrane transporter activity"/>
    <property type="evidence" value="ECO:0007669"/>
    <property type="project" value="UniProtKB-ARBA"/>
</dbReference>
<dbReference type="EMBL" id="ML121533">
    <property type="protein sequence ID" value="RPB26692.1"/>
    <property type="molecule type" value="Genomic_DNA"/>
</dbReference>
<evidence type="ECO:0000256" key="2">
    <source>
        <dbReference type="ARBA" id="ARBA00004127"/>
    </source>
</evidence>
<dbReference type="GO" id="GO:0015174">
    <property type="term" value="F:basic amino acid transmembrane transporter activity"/>
    <property type="evidence" value="ECO:0007669"/>
    <property type="project" value="UniProtKB-ARBA"/>
</dbReference>
<feature type="transmembrane region" description="Helical" evidence="10">
    <location>
        <begin position="152"/>
        <end position="177"/>
    </location>
</feature>